<dbReference type="OrthoDB" id="414945at2759"/>
<organism evidence="2 3">
    <name type="scientific">Momordica charantia</name>
    <name type="common">Bitter gourd</name>
    <name type="synonym">Balsam pear</name>
    <dbReference type="NCBI Taxonomy" id="3673"/>
    <lineage>
        <taxon>Eukaryota</taxon>
        <taxon>Viridiplantae</taxon>
        <taxon>Streptophyta</taxon>
        <taxon>Embryophyta</taxon>
        <taxon>Tracheophyta</taxon>
        <taxon>Spermatophyta</taxon>
        <taxon>Magnoliopsida</taxon>
        <taxon>eudicotyledons</taxon>
        <taxon>Gunneridae</taxon>
        <taxon>Pentapetalae</taxon>
        <taxon>rosids</taxon>
        <taxon>fabids</taxon>
        <taxon>Cucurbitales</taxon>
        <taxon>Cucurbitaceae</taxon>
        <taxon>Momordiceae</taxon>
        <taxon>Momordica</taxon>
    </lineage>
</organism>
<dbReference type="PANTHER" id="PTHR11439:SF470">
    <property type="entry name" value="CYSTEINE-RICH RLK (RECEPTOR-LIKE PROTEIN KINASE) 8"/>
    <property type="match status" value="1"/>
</dbReference>
<accession>A0A6J1BT54</accession>
<dbReference type="AlphaFoldDB" id="A0A6J1BT54"/>
<gene>
    <name evidence="3" type="primary">LOC111005480</name>
</gene>
<dbReference type="CDD" id="cd09272">
    <property type="entry name" value="RNase_HI_RT_Ty1"/>
    <property type="match status" value="1"/>
</dbReference>
<protein>
    <submittedName>
        <fullName evidence="3">Uncharacterized protein LOC111005480</fullName>
    </submittedName>
</protein>
<proteinExistence type="predicted"/>
<dbReference type="Proteomes" id="UP000504603">
    <property type="component" value="Unplaced"/>
</dbReference>
<name>A0A6J1BT54_MOMCH</name>
<evidence type="ECO:0000313" key="2">
    <source>
        <dbReference type="Proteomes" id="UP000504603"/>
    </source>
</evidence>
<dbReference type="KEGG" id="mcha:111005480"/>
<evidence type="ECO:0000313" key="3">
    <source>
        <dbReference type="RefSeq" id="XP_022132680.1"/>
    </source>
</evidence>
<dbReference type="PANTHER" id="PTHR11439">
    <property type="entry name" value="GAG-POL-RELATED RETROTRANSPOSON"/>
    <property type="match status" value="1"/>
</dbReference>
<evidence type="ECO:0000259" key="1">
    <source>
        <dbReference type="Pfam" id="PF07727"/>
    </source>
</evidence>
<dbReference type="GeneID" id="111005480"/>
<dbReference type="InterPro" id="IPR013103">
    <property type="entry name" value="RVT_2"/>
</dbReference>
<sequence>MSLFAVLQGLANQSYLRDFHCHLIDIVPMPASSLKYPLQKFLSYDSLSPDYKKFALNVSASYEPQFYHQAGPFAHWREAMQSELQAMETNSTLGLLFPYLWDIILLDVALIQLDVNNAFLHGDLFEEVYMDLLLGYKHNMVASKGERLVCRLHKSVYGLKQASRQWFDKFSCALLHLRFQQSKSDYSLFTRGAGDTFVALLVYVDDIILTEASSLLLGQLKTHLDSVFKLKDLGSLRYFLGLELARSSSGILLSQRNYALHLFEDSGLLASKPATLPMDPTVKLSSSVGKLLDDPTAYRRLIGRLIYLTISRPDITFVVHKLSQYIAHLTAAFHLLQYLKGSLGQGIFLKSSTSFHLRAFSDTDLASCLDSRKSTTGFCIFLGDSLVSWKAKKQTTVSRSSAEAEYQALAATTSEIVWITHLL</sequence>
<reference evidence="3" key="1">
    <citation type="submission" date="2025-08" db="UniProtKB">
        <authorList>
            <consortium name="RefSeq"/>
        </authorList>
    </citation>
    <scope>IDENTIFICATION</scope>
    <source>
        <strain evidence="3">OHB3-1</strain>
    </source>
</reference>
<feature type="domain" description="Reverse transcriptase Ty1/copia-type" evidence="1">
    <location>
        <begin position="111"/>
        <end position="278"/>
    </location>
</feature>
<keyword evidence="2" id="KW-1185">Reference proteome</keyword>
<dbReference type="RefSeq" id="XP_022132680.1">
    <property type="nucleotide sequence ID" value="XM_022276988.1"/>
</dbReference>
<dbReference type="Pfam" id="PF07727">
    <property type="entry name" value="RVT_2"/>
    <property type="match status" value="1"/>
</dbReference>
<dbReference type="SUPFAM" id="SSF56672">
    <property type="entry name" value="DNA/RNA polymerases"/>
    <property type="match status" value="1"/>
</dbReference>
<dbReference type="InterPro" id="IPR043502">
    <property type="entry name" value="DNA/RNA_pol_sf"/>
</dbReference>